<evidence type="ECO:0000256" key="4">
    <source>
        <dbReference type="SAM" id="MobiDB-lite"/>
    </source>
</evidence>
<evidence type="ECO:0000256" key="2">
    <source>
        <dbReference type="ARBA" id="ARBA00022801"/>
    </source>
</evidence>
<dbReference type="InterPro" id="IPR044294">
    <property type="entry name" value="Lipase-like"/>
</dbReference>
<dbReference type="GO" id="GO:0004252">
    <property type="term" value="F:serine-type endopeptidase activity"/>
    <property type="evidence" value="ECO:0007669"/>
    <property type="project" value="InterPro"/>
</dbReference>
<dbReference type="EMBL" id="AEOI02000006">
    <property type="protein sequence ID" value="ESX00191.1"/>
    <property type="molecule type" value="Genomic_DNA"/>
</dbReference>
<evidence type="ECO:0000256" key="3">
    <source>
        <dbReference type="ARBA" id="ARBA00022963"/>
    </source>
</evidence>
<dbReference type="OrthoDB" id="273452at2759"/>
<dbReference type="Gene3D" id="3.40.50.1820">
    <property type="entry name" value="alpha/beta hydrolase"/>
    <property type="match status" value="1"/>
</dbReference>
<dbReference type="PANTHER" id="PTHR12482">
    <property type="entry name" value="LIPASE ROG1-RELATED-RELATED"/>
    <property type="match status" value="1"/>
</dbReference>
<evidence type="ECO:0000313" key="9">
    <source>
        <dbReference type="Proteomes" id="UP000008673"/>
    </source>
</evidence>
<dbReference type="PROSITE" id="PS00708">
    <property type="entry name" value="PRO_ENDOPEP_SER"/>
    <property type="match status" value="1"/>
</dbReference>
<evidence type="ECO:0000256" key="5">
    <source>
        <dbReference type="SAM" id="Phobius"/>
    </source>
</evidence>
<keyword evidence="3" id="KW-0442">Lipid degradation</keyword>
<feature type="region of interest" description="Disordered" evidence="4">
    <location>
        <begin position="347"/>
        <end position="374"/>
    </location>
</feature>
<dbReference type="GO" id="GO:0006508">
    <property type="term" value="P:proteolysis"/>
    <property type="evidence" value="ECO:0007669"/>
    <property type="project" value="InterPro"/>
</dbReference>
<keyword evidence="3" id="KW-0443">Lipid metabolism</keyword>
<dbReference type="AlphaFoldDB" id="W1QGD7"/>
<dbReference type="InterPro" id="IPR029058">
    <property type="entry name" value="AB_hydrolase_fold"/>
</dbReference>
<gene>
    <name evidence="8" type="ORF">HPODL_01069</name>
</gene>
<keyword evidence="9" id="KW-1185">Reference proteome</keyword>
<accession>W1QGD7</accession>
<feature type="transmembrane region" description="Helical" evidence="5">
    <location>
        <begin position="264"/>
        <end position="289"/>
    </location>
</feature>
<dbReference type="SUPFAM" id="SSF53474">
    <property type="entry name" value="alpha/beta-Hydrolases"/>
    <property type="match status" value="1"/>
</dbReference>
<dbReference type="GO" id="GO:0004622">
    <property type="term" value="F:phosphatidylcholine lysophospholipase activity"/>
    <property type="evidence" value="ECO:0007669"/>
    <property type="project" value="TreeGrafter"/>
</dbReference>
<dbReference type="KEGG" id="opa:HPODL_01069"/>
<dbReference type="GO" id="GO:0047372">
    <property type="term" value="F:monoacylglycerol lipase activity"/>
    <property type="evidence" value="ECO:0007669"/>
    <property type="project" value="TreeGrafter"/>
</dbReference>
<dbReference type="GO" id="GO:0005811">
    <property type="term" value="C:lipid droplet"/>
    <property type="evidence" value="ECO:0007669"/>
    <property type="project" value="TreeGrafter"/>
</dbReference>
<comment type="caution">
    <text evidence="8">The sequence shown here is derived from an EMBL/GenBank/DDBJ whole genome shotgun (WGS) entry which is preliminary data.</text>
</comment>
<feature type="compositionally biased region" description="Polar residues" evidence="4">
    <location>
        <begin position="360"/>
        <end position="374"/>
    </location>
</feature>
<dbReference type="GO" id="GO:0016042">
    <property type="term" value="P:lipid catabolic process"/>
    <property type="evidence" value="ECO:0007669"/>
    <property type="project" value="UniProtKB-KW"/>
</dbReference>
<dbReference type="EC" id="3.1.-.-" evidence="8"/>
<keyword evidence="5" id="KW-0812">Transmembrane</keyword>
<feature type="domain" description="DUF676" evidence="7">
    <location>
        <begin position="5"/>
        <end position="200"/>
    </location>
</feature>
<dbReference type="GeneID" id="25770534"/>
<keyword evidence="6" id="KW-0732">Signal</keyword>
<sequence length="474" mass="53619">MAKVGHLIVLIHGMWGVSSHMDMVEQVLQECLQSSEDRIHYLKPSSFGSFKTYDGIKVNGDRVIKDIFDAIENLKSDEDVEVKKISVVGYSLGGLIARYCIGELYEIGFFDRIEPAVFSTFASPHLGVKFFRTSRILDRAMNFLGSRLVGQSGKDLFIYKSDLLPQMADKNSKYFKGLSLFKVRILLANVRNDRLVSFATSYISNYNPFEFWENLEIKYVDGLPSARVLGKEYPVRVIDLKATMYHPELKKSTEVDHLQRTRNIAIGVMIMLLPLVLPVIFVASVFGTVKSAIRKSLLKEFDHGGAWKTLQERLEGNKARHHTQKREHEDPLAEATQEIVENTLQELSAEDQGDKEESSTDSVAGSESLKDTNPMQVEFDAEKAAECLEYLTNKMDIGPLAELPLTDKLEPLPYDDRRTLMCANLNELDWIKIPVYVRSLNAHEGIVARRGLKRTAAGAPALYLWGMLFKQKSE</sequence>
<protein>
    <submittedName>
        <fullName evidence="8">Lipase</fullName>
        <ecNumber evidence="8">3.1.-.-</ecNumber>
    </submittedName>
</protein>
<dbReference type="Pfam" id="PF05057">
    <property type="entry name" value="DUF676"/>
    <property type="match status" value="1"/>
</dbReference>
<dbReference type="eggNOG" id="KOG4372">
    <property type="taxonomic scope" value="Eukaryota"/>
</dbReference>
<evidence type="ECO:0000259" key="7">
    <source>
        <dbReference type="Pfam" id="PF05057"/>
    </source>
</evidence>
<evidence type="ECO:0000256" key="1">
    <source>
        <dbReference type="ARBA" id="ARBA00007920"/>
    </source>
</evidence>
<feature type="chain" id="PRO_5004809110" evidence="6">
    <location>
        <begin position="20"/>
        <end position="474"/>
    </location>
</feature>
<name>W1QGD7_OGAPD</name>
<keyword evidence="5" id="KW-1133">Transmembrane helix</keyword>
<dbReference type="Proteomes" id="UP000008673">
    <property type="component" value="Unassembled WGS sequence"/>
</dbReference>
<dbReference type="OMA" id="DWIKIPV"/>
<reference evidence="8 9" key="1">
    <citation type="journal article" date="2013" name="BMC Genomics">
        <title>Genome sequence and analysis of methylotrophic yeast Hansenula polymorpha DL1.</title>
        <authorList>
            <person name="Ravin N.V."/>
            <person name="Eldarov M.A."/>
            <person name="Kadnikov V.V."/>
            <person name="Beletsky A.V."/>
            <person name="Schneider J."/>
            <person name="Mardanova E.S."/>
            <person name="Smekalova E.M."/>
            <person name="Zvereva M.I."/>
            <person name="Dontsova O.A."/>
            <person name="Mardanov A.V."/>
            <person name="Skryabin K.G."/>
        </authorList>
    </citation>
    <scope>NUCLEOTIDE SEQUENCE [LARGE SCALE GENOMIC DNA]</scope>
    <source>
        <strain evidence="9">ATCC 26012 / BCRC 20466 / JCM 22074 / NRRL Y-7560 / DL-1</strain>
    </source>
</reference>
<evidence type="ECO:0000313" key="8">
    <source>
        <dbReference type="EMBL" id="ESX00191.1"/>
    </source>
</evidence>
<organism evidence="8 9">
    <name type="scientific">Ogataea parapolymorpha (strain ATCC 26012 / BCRC 20466 / JCM 22074 / NRRL Y-7560 / DL-1)</name>
    <name type="common">Yeast</name>
    <name type="synonym">Hansenula polymorpha</name>
    <dbReference type="NCBI Taxonomy" id="871575"/>
    <lineage>
        <taxon>Eukaryota</taxon>
        <taxon>Fungi</taxon>
        <taxon>Dikarya</taxon>
        <taxon>Ascomycota</taxon>
        <taxon>Saccharomycotina</taxon>
        <taxon>Pichiomycetes</taxon>
        <taxon>Pichiales</taxon>
        <taxon>Pichiaceae</taxon>
        <taxon>Ogataea</taxon>
    </lineage>
</organism>
<keyword evidence="2 8" id="KW-0378">Hydrolase</keyword>
<keyword evidence="5" id="KW-0472">Membrane</keyword>
<evidence type="ECO:0000256" key="6">
    <source>
        <dbReference type="SAM" id="SignalP"/>
    </source>
</evidence>
<dbReference type="InterPro" id="IPR007751">
    <property type="entry name" value="DUF676_lipase-like"/>
</dbReference>
<dbReference type="HOGENOM" id="CLU_027968_2_0_1"/>
<feature type="signal peptide" evidence="6">
    <location>
        <begin position="1"/>
        <end position="19"/>
    </location>
</feature>
<proteinExistence type="inferred from homology"/>
<dbReference type="PANTHER" id="PTHR12482:SF24">
    <property type="entry name" value="LIPID DROPLET PHOSPHOLIPASE 1"/>
    <property type="match status" value="1"/>
</dbReference>
<dbReference type="InterPro" id="IPR002471">
    <property type="entry name" value="Pept_S9_AS"/>
</dbReference>
<comment type="similarity">
    <text evidence="1">Belongs to the putative lipase ROG1 family.</text>
</comment>
<dbReference type="RefSeq" id="XP_013934997.1">
    <property type="nucleotide sequence ID" value="XM_014079522.1"/>
</dbReference>